<dbReference type="SUPFAM" id="SSF56801">
    <property type="entry name" value="Acetyl-CoA synthetase-like"/>
    <property type="match status" value="1"/>
</dbReference>
<dbReference type="PANTHER" id="PTHR45527:SF1">
    <property type="entry name" value="FATTY ACID SYNTHASE"/>
    <property type="match status" value="1"/>
</dbReference>
<dbReference type="EMBL" id="CAJOAY010002819">
    <property type="protein sequence ID" value="CAF3982112.1"/>
    <property type="molecule type" value="Genomic_DNA"/>
</dbReference>
<dbReference type="PANTHER" id="PTHR45527">
    <property type="entry name" value="NONRIBOSOMAL PEPTIDE SYNTHETASE"/>
    <property type="match status" value="1"/>
</dbReference>
<dbReference type="EMBL" id="CAJNON010000076">
    <property type="protein sequence ID" value="CAF0925002.1"/>
    <property type="molecule type" value="Genomic_DNA"/>
</dbReference>
<accession>A0A815LYS4</accession>
<dbReference type="EMBL" id="CAJOAZ010000700">
    <property type="protein sequence ID" value="CAF3699091.1"/>
    <property type="molecule type" value="Genomic_DNA"/>
</dbReference>
<evidence type="ECO:0000313" key="1">
    <source>
        <dbReference type="EMBL" id="CAF0925002.1"/>
    </source>
</evidence>
<dbReference type="EMBL" id="CAJNOG010001130">
    <property type="protein sequence ID" value="CAF1412190.1"/>
    <property type="molecule type" value="Genomic_DNA"/>
</dbReference>
<sequence>MKHPQKLAVELDEQSLTYAALLYYVQVLPLTLLNEYHIFLDEVICQCIERSLAMIIDIMAIEMACGVYCPLSPRDPQHRLQALAQ</sequence>
<evidence type="ECO:0000313" key="5">
    <source>
        <dbReference type="Proteomes" id="UP000663845"/>
    </source>
</evidence>
<organism evidence="2 5">
    <name type="scientific">Adineta steineri</name>
    <dbReference type="NCBI Taxonomy" id="433720"/>
    <lineage>
        <taxon>Eukaryota</taxon>
        <taxon>Metazoa</taxon>
        <taxon>Spiralia</taxon>
        <taxon>Gnathifera</taxon>
        <taxon>Rotifera</taxon>
        <taxon>Eurotatoria</taxon>
        <taxon>Bdelloidea</taxon>
        <taxon>Adinetida</taxon>
        <taxon>Adinetidae</taxon>
        <taxon>Adineta</taxon>
    </lineage>
</organism>
<dbReference type="GO" id="GO:0031177">
    <property type="term" value="F:phosphopantetheine binding"/>
    <property type="evidence" value="ECO:0007669"/>
    <property type="project" value="TreeGrafter"/>
</dbReference>
<name>A0A815LYS4_9BILA</name>
<dbReference type="Proteomes" id="UP000663844">
    <property type="component" value="Unassembled WGS sequence"/>
</dbReference>
<gene>
    <name evidence="2" type="ORF">JYZ213_LOCUS38456</name>
    <name evidence="4" type="ORF">OKA104_LOCUS28722</name>
    <name evidence="3" type="ORF">OXD698_LOCUS12151</name>
    <name evidence="1" type="ORF">VCS650_LOCUS10595</name>
</gene>
<dbReference type="GO" id="GO:0044550">
    <property type="term" value="P:secondary metabolite biosynthetic process"/>
    <property type="evidence" value="ECO:0007669"/>
    <property type="project" value="TreeGrafter"/>
</dbReference>
<dbReference type="AlphaFoldDB" id="A0A815LYS4"/>
<dbReference type="Proteomes" id="UP000663891">
    <property type="component" value="Unassembled WGS sequence"/>
</dbReference>
<reference evidence="2" key="1">
    <citation type="submission" date="2021-02" db="EMBL/GenBank/DDBJ databases">
        <authorList>
            <person name="Nowell W R."/>
        </authorList>
    </citation>
    <scope>NUCLEOTIDE SEQUENCE</scope>
</reference>
<dbReference type="Proteomes" id="UP000663845">
    <property type="component" value="Unassembled WGS sequence"/>
</dbReference>
<comment type="caution">
    <text evidence="2">The sequence shown here is derived from an EMBL/GenBank/DDBJ whole genome shotgun (WGS) entry which is preliminary data.</text>
</comment>
<dbReference type="OrthoDB" id="2428140at2759"/>
<dbReference type="GO" id="GO:0005737">
    <property type="term" value="C:cytoplasm"/>
    <property type="evidence" value="ECO:0007669"/>
    <property type="project" value="TreeGrafter"/>
</dbReference>
<evidence type="ECO:0000313" key="2">
    <source>
        <dbReference type="EMBL" id="CAF1412190.1"/>
    </source>
</evidence>
<dbReference type="GO" id="GO:0043041">
    <property type="term" value="P:amino acid activation for nonribosomal peptide biosynthetic process"/>
    <property type="evidence" value="ECO:0007669"/>
    <property type="project" value="TreeGrafter"/>
</dbReference>
<protein>
    <submittedName>
        <fullName evidence="2">Uncharacterized protein</fullName>
    </submittedName>
</protein>
<dbReference type="Proteomes" id="UP000663881">
    <property type="component" value="Unassembled WGS sequence"/>
</dbReference>
<dbReference type="Gene3D" id="3.40.50.980">
    <property type="match status" value="2"/>
</dbReference>
<proteinExistence type="predicted"/>
<evidence type="ECO:0000313" key="4">
    <source>
        <dbReference type="EMBL" id="CAF3982112.1"/>
    </source>
</evidence>
<evidence type="ECO:0000313" key="3">
    <source>
        <dbReference type="EMBL" id="CAF3699091.1"/>
    </source>
</evidence>